<comment type="caution">
    <text evidence="5">The sequence shown here is derived from an EMBL/GenBank/DDBJ whole genome shotgun (WGS) entry which is preliminary data.</text>
</comment>
<dbReference type="EMBL" id="JADINB010000066">
    <property type="protein sequence ID" value="MBO8428846.1"/>
    <property type="molecule type" value="Genomic_DNA"/>
</dbReference>
<organism evidence="5 6">
    <name type="scientific">Candidatus Egerieousia excrementavium</name>
    <dbReference type="NCBI Taxonomy" id="2840778"/>
    <lineage>
        <taxon>Bacteria</taxon>
        <taxon>Pseudomonadati</taxon>
        <taxon>Bacteroidota</taxon>
        <taxon>Bacteroidia</taxon>
        <taxon>Bacteroidales</taxon>
        <taxon>Candidatus Egerieousia</taxon>
    </lineage>
</organism>
<evidence type="ECO:0000256" key="3">
    <source>
        <dbReference type="ARBA" id="ARBA00023163"/>
    </source>
</evidence>
<gene>
    <name evidence="5" type="ORF">IAC68_02790</name>
</gene>
<dbReference type="PRINTS" id="PR00032">
    <property type="entry name" value="HTHARAC"/>
</dbReference>
<dbReference type="AlphaFoldDB" id="A0A9D9DKF2"/>
<dbReference type="PANTHER" id="PTHR43280">
    <property type="entry name" value="ARAC-FAMILY TRANSCRIPTIONAL REGULATOR"/>
    <property type="match status" value="1"/>
</dbReference>
<sequence>MLPFTIRKLDKRYHAADIPQHPTRLQACSFFFLLGGTVLAEIGEKGYLIKPGELVIIPVGQYFSIKYFDRSEGYMGSFSPGYFGEQTLEMNIFKRFDFLKVWGYPVMEFCEARAEGIARLFERILEEHASSSGSEEIIKVYLMAILLEADIVYRKSAEENFSENLNSVAHKFLDLLFGERQIKRNVADYARMLNVSPNHLNKMVKRLTSKSPSHWIGEALMKEARMLLRNTDMPLGAVAESIGVYDQSYFARLFKKSEGISPSQYRSMCKKGVRPGD</sequence>
<dbReference type="SUPFAM" id="SSF51215">
    <property type="entry name" value="Regulatory protein AraC"/>
    <property type="match status" value="1"/>
</dbReference>
<dbReference type="GO" id="GO:0043565">
    <property type="term" value="F:sequence-specific DNA binding"/>
    <property type="evidence" value="ECO:0007669"/>
    <property type="project" value="InterPro"/>
</dbReference>
<evidence type="ECO:0000313" key="6">
    <source>
        <dbReference type="Proteomes" id="UP000823635"/>
    </source>
</evidence>
<dbReference type="Pfam" id="PF12833">
    <property type="entry name" value="HTH_18"/>
    <property type="match status" value="1"/>
</dbReference>
<evidence type="ECO:0000259" key="4">
    <source>
        <dbReference type="PROSITE" id="PS01124"/>
    </source>
</evidence>
<dbReference type="SMART" id="SM00342">
    <property type="entry name" value="HTH_ARAC"/>
    <property type="match status" value="1"/>
</dbReference>
<dbReference type="GO" id="GO:0003700">
    <property type="term" value="F:DNA-binding transcription factor activity"/>
    <property type="evidence" value="ECO:0007669"/>
    <property type="project" value="InterPro"/>
</dbReference>
<dbReference type="PROSITE" id="PS01124">
    <property type="entry name" value="HTH_ARAC_FAMILY_2"/>
    <property type="match status" value="1"/>
</dbReference>
<dbReference type="Pfam" id="PF02311">
    <property type="entry name" value="AraC_binding"/>
    <property type="match status" value="1"/>
</dbReference>
<dbReference type="InterPro" id="IPR020449">
    <property type="entry name" value="Tscrpt_reg_AraC-type_HTH"/>
</dbReference>
<feature type="domain" description="HTH araC/xylS-type" evidence="4">
    <location>
        <begin position="170"/>
        <end position="268"/>
    </location>
</feature>
<keyword evidence="1" id="KW-0805">Transcription regulation</keyword>
<dbReference type="InterPro" id="IPR018060">
    <property type="entry name" value="HTH_AraC"/>
</dbReference>
<evidence type="ECO:0000256" key="2">
    <source>
        <dbReference type="ARBA" id="ARBA00023125"/>
    </source>
</evidence>
<proteinExistence type="predicted"/>
<reference evidence="5" key="1">
    <citation type="submission" date="2020-10" db="EMBL/GenBank/DDBJ databases">
        <authorList>
            <person name="Gilroy R."/>
        </authorList>
    </citation>
    <scope>NUCLEOTIDE SEQUENCE</scope>
    <source>
        <strain evidence="5">15467</strain>
    </source>
</reference>
<keyword evidence="3" id="KW-0804">Transcription</keyword>
<dbReference type="InterPro" id="IPR037923">
    <property type="entry name" value="HTH-like"/>
</dbReference>
<dbReference type="InterPro" id="IPR003313">
    <property type="entry name" value="AraC-bd"/>
</dbReference>
<protein>
    <submittedName>
        <fullName evidence="5">AraC family transcriptional regulator</fullName>
    </submittedName>
</protein>
<dbReference type="Proteomes" id="UP000823635">
    <property type="component" value="Unassembled WGS sequence"/>
</dbReference>
<reference evidence="5" key="2">
    <citation type="journal article" date="2021" name="PeerJ">
        <title>Extensive microbial diversity within the chicken gut microbiome revealed by metagenomics and culture.</title>
        <authorList>
            <person name="Gilroy R."/>
            <person name="Ravi A."/>
            <person name="Getino M."/>
            <person name="Pursley I."/>
            <person name="Horton D.L."/>
            <person name="Alikhan N.F."/>
            <person name="Baker D."/>
            <person name="Gharbi K."/>
            <person name="Hall N."/>
            <person name="Watson M."/>
            <person name="Adriaenssens E.M."/>
            <person name="Foster-Nyarko E."/>
            <person name="Jarju S."/>
            <person name="Secka A."/>
            <person name="Antonio M."/>
            <person name="Oren A."/>
            <person name="Chaudhuri R.R."/>
            <person name="La Ragione R."/>
            <person name="Hildebrand F."/>
            <person name="Pallen M.J."/>
        </authorList>
    </citation>
    <scope>NUCLEOTIDE SEQUENCE</scope>
    <source>
        <strain evidence="5">15467</strain>
    </source>
</reference>
<evidence type="ECO:0000256" key="1">
    <source>
        <dbReference type="ARBA" id="ARBA00023015"/>
    </source>
</evidence>
<accession>A0A9D9DKF2</accession>
<dbReference type="PANTHER" id="PTHR43280:SF32">
    <property type="entry name" value="TRANSCRIPTIONAL REGULATORY PROTEIN"/>
    <property type="match status" value="1"/>
</dbReference>
<dbReference type="Gene3D" id="1.10.10.60">
    <property type="entry name" value="Homeodomain-like"/>
    <property type="match status" value="1"/>
</dbReference>
<keyword evidence="2" id="KW-0238">DNA-binding</keyword>
<evidence type="ECO:0000313" key="5">
    <source>
        <dbReference type="EMBL" id="MBO8428846.1"/>
    </source>
</evidence>
<dbReference type="InterPro" id="IPR009057">
    <property type="entry name" value="Homeodomain-like_sf"/>
</dbReference>
<dbReference type="SUPFAM" id="SSF46689">
    <property type="entry name" value="Homeodomain-like"/>
    <property type="match status" value="1"/>
</dbReference>
<name>A0A9D9DKF2_9BACT</name>